<feature type="chain" id="PRO_5038723120" description="Ricin B lectin domain-containing protein" evidence="2">
    <location>
        <begin position="19"/>
        <end position="222"/>
    </location>
</feature>
<feature type="signal peptide" evidence="2">
    <location>
        <begin position="1"/>
        <end position="18"/>
    </location>
</feature>
<keyword evidence="4" id="KW-1185">Reference proteome</keyword>
<reference evidence="3" key="1">
    <citation type="submission" date="2021-01" db="EMBL/GenBank/DDBJ databases">
        <title>Whole genome shotgun sequence of Actinoplanes ferrugineus NBRC 15555.</title>
        <authorList>
            <person name="Komaki H."/>
            <person name="Tamura T."/>
        </authorList>
    </citation>
    <scope>NUCLEOTIDE SEQUENCE</scope>
    <source>
        <strain evidence="3">NBRC 15555</strain>
    </source>
</reference>
<sequence length="222" mass="21931">MRTILVGAFALAALTACAGNTPVATGAPTSSPAGPSAAAGAGSAPTTAPSSRPAASPGKTSKAPSAAPAGTKTTKADVSQLRSLGIDLDAGVLLDVADDGVDRYLAIGKDGVVDFTGTGKTDATMMSLKAAPGGARNQVLIQPPFWNEDLGTGSCVTDTAGAALKLETCAAGKPAQVWTVVPAGDSGQFELRGKYGIVRVDNGKITTGTSGRSGLQTILFAK</sequence>
<feature type="region of interest" description="Disordered" evidence="1">
    <location>
        <begin position="25"/>
        <end position="74"/>
    </location>
</feature>
<dbReference type="PROSITE" id="PS51257">
    <property type="entry name" value="PROKAR_LIPOPROTEIN"/>
    <property type="match status" value="1"/>
</dbReference>
<feature type="compositionally biased region" description="Low complexity" evidence="1">
    <location>
        <begin position="25"/>
        <end position="58"/>
    </location>
</feature>
<evidence type="ECO:0008006" key="5">
    <source>
        <dbReference type="Google" id="ProtNLM"/>
    </source>
</evidence>
<dbReference type="RefSeq" id="WP_203822780.1">
    <property type="nucleotide sequence ID" value="NZ_BAAABP010000049.1"/>
</dbReference>
<name>A0A919JB71_9ACTN</name>
<dbReference type="EMBL" id="BOMM01000086">
    <property type="protein sequence ID" value="GIE16438.1"/>
    <property type="molecule type" value="Genomic_DNA"/>
</dbReference>
<evidence type="ECO:0000256" key="2">
    <source>
        <dbReference type="SAM" id="SignalP"/>
    </source>
</evidence>
<keyword evidence="2" id="KW-0732">Signal</keyword>
<dbReference type="AlphaFoldDB" id="A0A919JB71"/>
<evidence type="ECO:0000313" key="4">
    <source>
        <dbReference type="Proteomes" id="UP000598174"/>
    </source>
</evidence>
<organism evidence="3 4">
    <name type="scientific">Paractinoplanes ferrugineus</name>
    <dbReference type="NCBI Taxonomy" id="113564"/>
    <lineage>
        <taxon>Bacteria</taxon>
        <taxon>Bacillati</taxon>
        <taxon>Actinomycetota</taxon>
        <taxon>Actinomycetes</taxon>
        <taxon>Micromonosporales</taxon>
        <taxon>Micromonosporaceae</taxon>
        <taxon>Paractinoplanes</taxon>
    </lineage>
</organism>
<dbReference type="Proteomes" id="UP000598174">
    <property type="component" value="Unassembled WGS sequence"/>
</dbReference>
<evidence type="ECO:0000256" key="1">
    <source>
        <dbReference type="SAM" id="MobiDB-lite"/>
    </source>
</evidence>
<comment type="caution">
    <text evidence="3">The sequence shown here is derived from an EMBL/GenBank/DDBJ whole genome shotgun (WGS) entry which is preliminary data.</text>
</comment>
<evidence type="ECO:0000313" key="3">
    <source>
        <dbReference type="EMBL" id="GIE16438.1"/>
    </source>
</evidence>
<protein>
    <recommendedName>
        <fullName evidence="5">Ricin B lectin domain-containing protein</fullName>
    </recommendedName>
</protein>
<proteinExistence type="predicted"/>
<gene>
    <name evidence="3" type="ORF">Afe05nite_82780</name>
</gene>
<accession>A0A919JB71</accession>